<dbReference type="Pfam" id="PF17846">
    <property type="entry name" value="XRN_M"/>
    <property type="match status" value="2"/>
</dbReference>
<dbReference type="InterPro" id="IPR040992">
    <property type="entry name" value="XRN1_D1"/>
</dbReference>
<evidence type="ECO:0000313" key="11">
    <source>
        <dbReference type="Proteomes" id="UP000009138"/>
    </source>
</evidence>
<feature type="domain" description="Xrn1 helical" evidence="7">
    <location>
        <begin position="250"/>
        <end position="333"/>
    </location>
</feature>
<feature type="domain" description="Xrn1 helical" evidence="7">
    <location>
        <begin position="444"/>
        <end position="665"/>
    </location>
</feature>
<dbReference type="InterPro" id="IPR041412">
    <property type="entry name" value="Xrn1_helical"/>
</dbReference>
<feature type="region of interest" description="Disordered" evidence="5">
    <location>
        <begin position="439"/>
        <end position="462"/>
    </location>
</feature>
<dbReference type="InterPro" id="IPR027073">
    <property type="entry name" value="5_3_exoribonuclease"/>
</dbReference>
<dbReference type="PANTHER" id="PTHR12341:SF7">
    <property type="entry name" value="5'-3' EXORIBONUCLEASE 1"/>
    <property type="match status" value="1"/>
</dbReference>
<dbReference type="CDD" id="cd18673">
    <property type="entry name" value="PIN_XRN1-2-like"/>
    <property type="match status" value="1"/>
</dbReference>
<evidence type="ECO:0000259" key="7">
    <source>
        <dbReference type="Pfam" id="PF17846"/>
    </source>
</evidence>
<evidence type="ECO:0000256" key="2">
    <source>
        <dbReference type="ARBA" id="ARBA00022801"/>
    </source>
</evidence>
<keyword evidence="11" id="KW-1185">Reference proteome</keyword>
<gene>
    <name evidence="10" type="ORF">RO3G_00873</name>
</gene>
<dbReference type="Pfam" id="PF03159">
    <property type="entry name" value="XRN_N"/>
    <property type="match status" value="1"/>
</dbReference>
<dbReference type="GO" id="GO:0005634">
    <property type="term" value="C:nucleus"/>
    <property type="evidence" value="ECO:0007669"/>
    <property type="project" value="TreeGrafter"/>
</dbReference>
<feature type="compositionally biased region" description="Basic and acidic residues" evidence="5">
    <location>
        <begin position="445"/>
        <end position="462"/>
    </location>
</feature>
<comment type="similarity">
    <text evidence="4">Belongs to the 5'-3' exonuclease family.</text>
</comment>
<dbReference type="AlphaFoldDB" id="I1BIY9"/>
<dbReference type="GO" id="GO:0016075">
    <property type="term" value="P:rRNA catabolic process"/>
    <property type="evidence" value="ECO:0007669"/>
    <property type="project" value="TreeGrafter"/>
</dbReference>
<dbReference type="OrthoDB" id="2678008at2759"/>
<sequence>MVMIIPKLVEFVCERYPLSSQVITEQYIPEFDITDIVYNSCQTNSFDRYHRLNEEQILPRIFNKICYIYGQIKPKKIFFLTVDGVTPRIKMNQERSKQFQSAKESLIKREPLADVVLPGTAFMAKLTAQLRYLVAKKISEDIEWRDVEVIVSGPDVPGESKHKIAEYIRLCKSQADYDPNTKHCMYGIRDDLLLVSLATHEPNFALVCEQDDAQNADERKKSQYFLLHLSLIRECLEREFSSLKSSLPFKYDFERILDDFVLLSLITSNDLLPRLSGLQVNRGGLNILMKIYKEVLPTCDDYIQNGGQITLTRLEKIFARASTIVESKLFEEQYVEPICKLSPPYTKPFDDPQHQQVATMPTFITETETVIFNAIRNYLSDHTHSSVLRFPFAFSGEQRSFALKLVKDLDLSCLIAYSHASKVTELELSFAHNYFADEADDDHSDCDPSKSEPSKQSRLNEKRQKVLQEYSSLELITDAEFNKQLEEKKKKELEPAIEKWKAAYYKEMLDIDFFASDLLEHAVASYILSIQLINSFYYQGILSWRWFYPYHYAPKLSDLKDLGRFQGFNFPADQPFTLHEYLMAVLPPCHKRLVPVPYQGLMTDYKSPISLFYPTRFYTDFNKNDLDEECIPKIPFVDEKQLLEAIQSKQGLLREHELRSNRFGEIYHFAYDKDQNRIYKNPSYNSRLPDVRPCLARETVYHPPAVIQDKPILLPGAKLGKDSPVGFPSLDHISHDSLLTKHDVCVFKKESSKDTMIISIKNRYTDTSLQELANLLIARQVHVGYPYLKEAIIVGVSNSEYKYFIKSKEEGESHNFSKHQWTEEEREAWYKKKCAIQHKYNKRLGLLIGDTEFMIHFCLLNGMHRNEEGAIAKRYRHPSNASVIPLQTIVIKVSNPDDRFTCTQASSQGIEAKANRAWHALNDNIITHNTLNNNTITAHSIPNNNKVDHHNTAWGPLNDNHDHTTRHSSNNSGNKYTWGPLSNDHSNTNTIHSILNNNQDDNPNTTWGPLNNDHNNTTQRFSYDSDNEQGLKYLPAREVANDCKISALTLSKITSSLLVMESNGNKLNVGLNLKFEHRKERVIGYTRKNSIAGYWEYSDRAIGLIHEFIAAFPEFVDLLNTRKENTIPHTEEFMWTTEQNDYLYKMRDWLNNREIHSLHRATI</sequence>
<keyword evidence="2" id="KW-0378">Hydrolase</keyword>
<dbReference type="InterPro" id="IPR004859">
    <property type="entry name" value="Xrn1_N"/>
</dbReference>
<dbReference type="VEuPathDB" id="FungiDB:RO3G_00873"/>
<keyword evidence="1" id="KW-0540">Nuclease</keyword>
<organism evidence="10 11">
    <name type="scientific">Rhizopus delemar (strain RA 99-880 / ATCC MYA-4621 / FGSC 9543 / NRRL 43880)</name>
    <name type="common">Mucormycosis agent</name>
    <name type="synonym">Rhizopus arrhizus var. delemar</name>
    <dbReference type="NCBI Taxonomy" id="246409"/>
    <lineage>
        <taxon>Eukaryota</taxon>
        <taxon>Fungi</taxon>
        <taxon>Fungi incertae sedis</taxon>
        <taxon>Mucoromycota</taxon>
        <taxon>Mucoromycotina</taxon>
        <taxon>Mucoromycetes</taxon>
        <taxon>Mucorales</taxon>
        <taxon>Mucorineae</taxon>
        <taxon>Rhizopodaceae</taxon>
        <taxon>Rhizopus</taxon>
    </lineage>
</organism>
<dbReference type="GeneID" id="93607845"/>
<dbReference type="InParanoid" id="I1BIY9"/>
<evidence type="ECO:0000259" key="9">
    <source>
        <dbReference type="Pfam" id="PF18334"/>
    </source>
</evidence>
<feature type="region of interest" description="Disordered" evidence="5">
    <location>
        <begin position="950"/>
        <end position="1020"/>
    </location>
</feature>
<feature type="domain" description="5'-3' exoribonuclease 1 D1" evidence="8">
    <location>
        <begin position="713"/>
        <end position="901"/>
    </location>
</feature>
<evidence type="ECO:0000256" key="3">
    <source>
        <dbReference type="ARBA" id="ARBA00022839"/>
    </source>
</evidence>
<evidence type="ECO:0000259" key="6">
    <source>
        <dbReference type="Pfam" id="PF03159"/>
    </source>
</evidence>
<dbReference type="RefSeq" id="XP_067511565.1">
    <property type="nucleotide sequence ID" value="XM_067655464.1"/>
</dbReference>
<name>I1BIY9_RHIO9</name>
<reference evidence="10 11" key="1">
    <citation type="journal article" date="2009" name="PLoS Genet.">
        <title>Genomic analysis of the basal lineage fungus Rhizopus oryzae reveals a whole-genome duplication.</title>
        <authorList>
            <person name="Ma L.-J."/>
            <person name="Ibrahim A.S."/>
            <person name="Skory C."/>
            <person name="Grabherr M.G."/>
            <person name="Burger G."/>
            <person name="Butler M."/>
            <person name="Elias M."/>
            <person name="Idnurm A."/>
            <person name="Lang B.F."/>
            <person name="Sone T."/>
            <person name="Abe A."/>
            <person name="Calvo S.E."/>
            <person name="Corrochano L.M."/>
            <person name="Engels R."/>
            <person name="Fu J."/>
            <person name="Hansberg W."/>
            <person name="Kim J.-M."/>
            <person name="Kodira C.D."/>
            <person name="Koehrsen M.J."/>
            <person name="Liu B."/>
            <person name="Miranda-Saavedra D."/>
            <person name="O'Leary S."/>
            <person name="Ortiz-Castellanos L."/>
            <person name="Poulter R."/>
            <person name="Rodriguez-Romero J."/>
            <person name="Ruiz-Herrera J."/>
            <person name="Shen Y.-Q."/>
            <person name="Zeng Q."/>
            <person name="Galagan J."/>
            <person name="Birren B.W."/>
            <person name="Cuomo C.A."/>
            <person name="Wickes B.L."/>
        </authorList>
    </citation>
    <scope>NUCLEOTIDE SEQUENCE [LARGE SCALE GENOMIC DNA]</scope>
    <source>
        <strain evidence="11">RA 99-880 / ATCC MYA-4621 / FGSC 9543 / NRRL 43880</strain>
    </source>
</reference>
<dbReference type="OMA" id="HNWRDYH"/>
<dbReference type="Gene3D" id="1.25.40.1050">
    <property type="match status" value="1"/>
</dbReference>
<keyword evidence="3" id="KW-0269">Exonuclease</keyword>
<dbReference type="EMBL" id="CH476732">
    <property type="protein sequence ID" value="EIE76169.1"/>
    <property type="molecule type" value="Genomic_DNA"/>
</dbReference>
<evidence type="ECO:0000313" key="10">
    <source>
        <dbReference type="EMBL" id="EIE76169.1"/>
    </source>
</evidence>
<evidence type="ECO:0000256" key="1">
    <source>
        <dbReference type="ARBA" id="ARBA00022722"/>
    </source>
</evidence>
<dbReference type="Proteomes" id="UP000009138">
    <property type="component" value="Unassembled WGS sequence"/>
</dbReference>
<dbReference type="GO" id="GO:0004534">
    <property type="term" value="F:5'-3' RNA exonuclease activity"/>
    <property type="evidence" value="ECO:0007669"/>
    <property type="project" value="TreeGrafter"/>
</dbReference>
<dbReference type="Pfam" id="PF18332">
    <property type="entry name" value="XRN1_D1"/>
    <property type="match status" value="1"/>
</dbReference>
<dbReference type="Gene3D" id="3.40.50.12390">
    <property type="match status" value="2"/>
</dbReference>
<feature type="domain" description="Exoribonuclease Xrn1 D2/D3" evidence="9">
    <location>
        <begin position="1017"/>
        <end position="1162"/>
    </location>
</feature>
<dbReference type="Gene3D" id="2.170.260.40">
    <property type="match status" value="1"/>
</dbReference>
<dbReference type="eggNOG" id="KOG2045">
    <property type="taxonomic scope" value="Eukaryota"/>
</dbReference>
<dbReference type="InterPro" id="IPR047007">
    <property type="entry name" value="XRN1_D1_sf"/>
</dbReference>
<evidence type="ECO:0000259" key="8">
    <source>
        <dbReference type="Pfam" id="PF18332"/>
    </source>
</evidence>
<dbReference type="GO" id="GO:0003723">
    <property type="term" value="F:RNA binding"/>
    <property type="evidence" value="ECO:0007669"/>
    <property type="project" value="TreeGrafter"/>
</dbReference>
<dbReference type="GO" id="GO:0000956">
    <property type="term" value="P:nuclear-transcribed mRNA catabolic process"/>
    <property type="evidence" value="ECO:0007669"/>
    <property type="project" value="TreeGrafter"/>
</dbReference>
<dbReference type="Pfam" id="PF18334">
    <property type="entry name" value="XRN1_D2_D3"/>
    <property type="match status" value="1"/>
</dbReference>
<evidence type="ECO:0000256" key="5">
    <source>
        <dbReference type="SAM" id="MobiDB-lite"/>
    </source>
</evidence>
<accession>I1BIY9</accession>
<feature type="domain" description="Xrn1 N-terminal" evidence="6">
    <location>
        <begin position="3"/>
        <end position="209"/>
    </location>
</feature>
<dbReference type="InterPro" id="IPR041106">
    <property type="entry name" value="XRN1_D2_D3"/>
</dbReference>
<evidence type="ECO:0000256" key="4">
    <source>
        <dbReference type="ARBA" id="ARBA00038299"/>
    </source>
</evidence>
<protein>
    <submittedName>
        <fullName evidence="10">Uncharacterized protein</fullName>
    </submittedName>
</protein>
<dbReference type="PANTHER" id="PTHR12341">
    <property type="entry name" value="5'-&gt;3' EXORIBONUCLEASE"/>
    <property type="match status" value="1"/>
</dbReference>
<proteinExistence type="inferred from homology"/>
<dbReference type="STRING" id="246409.I1BIY9"/>
<feature type="compositionally biased region" description="Polar residues" evidence="5">
    <location>
        <begin position="983"/>
        <end position="1020"/>
    </location>
</feature>